<evidence type="ECO:0000259" key="8">
    <source>
        <dbReference type="Pfam" id="PF03167"/>
    </source>
</evidence>
<feature type="domain" description="Uracil-DNA glycosylase-like" evidence="8">
    <location>
        <begin position="60"/>
        <end position="110"/>
    </location>
</feature>
<sequence>MGIGQYVFTDIIGTLVIIWVQKYLHGCVKDVVINIQNSGINLHPFLKGRPIVPPSGPRENVLLAGVGEQPGVEEVRNGKVFFGPAGKELDVDFRMAGIARKDVYLTNLFKDLSHPLKYYMKIPSKLNQPITYNEEGL</sequence>
<evidence type="ECO:0000256" key="2">
    <source>
        <dbReference type="ARBA" id="ARBA00022723"/>
    </source>
</evidence>
<dbReference type="Gene3D" id="3.40.470.10">
    <property type="entry name" value="Uracil-DNA glycosylase-like domain"/>
    <property type="match status" value="1"/>
</dbReference>
<keyword evidence="1" id="KW-0004">4Fe-4S</keyword>
<dbReference type="AlphaFoldDB" id="A0A0F9A1D7"/>
<gene>
    <name evidence="9" type="ORF">LCGC14_2626760</name>
</gene>
<keyword evidence="6" id="KW-0411">Iron-sulfur</keyword>
<dbReference type="PANTHER" id="PTHR33693">
    <property type="entry name" value="TYPE-5 URACIL-DNA GLYCOSYLASE"/>
    <property type="match status" value="1"/>
</dbReference>
<comment type="caution">
    <text evidence="9">The sequence shown here is derived from an EMBL/GenBank/DDBJ whole genome shotgun (WGS) entry which is preliminary data.</text>
</comment>
<dbReference type="InterPro" id="IPR036895">
    <property type="entry name" value="Uracil-DNA_glycosylase-like_sf"/>
</dbReference>
<keyword evidence="2" id="KW-0479">Metal-binding</keyword>
<dbReference type="PANTHER" id="PTHR33693:SF1">
    <property type="entry name" value="TYPE-4 URACIL-DNA GLYCOSYLASE"/>
    <property type="match status" value="1"/>
</dbReference>
<dbReference type="GO" id="GO:0051539">
    <property type="term" value="F:4 iron, 4 sulfur cluster binding"/>
    <property type="evidence" value="ECO:0007669"/>
    <property type="project" value="UniProtKB-KW"/>
</dbReference>
<accession>A0A0F9A1D7</accession>
<evidence type="ECO:0000256" key="1">
    <source>
        <dbReference type="ARBA" id="ARBA00022485"/>
    </source>
</evidence>
<protein>
    <recommendedName>
        <fullName evidence="8">Uracil-DNA glycosylase-like domain-containing protein</fullName>
    </recommendedName>
</protein>
<evidence type="ECO:0000256" key="5">
    <source>
        <dbReference type="ARBA" id="ARBA00023004"/>
    </source>
</evidence>
<dbReference type="GO" id="GO:0046872">
    <property type="term" value="F:metal ion binding"/>
    <property type="evidence" value="ECO:0007669"/>
    <property type="project" value="UniProtKB-KW"/>
</dbReference>
<dbReference type="Pfam" id="PF03167">
    <property type="entry name" value="UDG"/>
    <property type="match status" value="1"/>
</dbReference>
<organism evidence="9">
    <name type="scientific">marine sediment metagenome</name>
    <dbReference type="NCBI Taxonomy" id="412755"/>
    <lineage>
        <taxon>unclassified sequences</taxon>
        <taxon>metagenomes</taxon>
        <taxon>ecological metagenomes</taxon>
    </lineage>
</organism>
<keyword evidence="4" id="KW-0378">Hydrolase</keyword>
<reference evidence="9" key="1">
    <citation type="journal article" date="2015" name="Nature">
        <title>Complex archaea that bridge the gap between prokaryotes and eukaryotes.</title>
        <authorList>
            <person name="Spang A."/>
            <person name="Saw J.H."/>
            <person name="Jorgensen S.L."/>
            <person name="Zaremba-Niedzwiedzka K."/>
            <person name="Martijn J."/>
            <person name="Lind A.E."/>
            <person name="van Eijk R."/>
            <person name="Schleper C."/>
            <person name="Guy L."/>
            <person name="Ettema T.J."/>
        </authorList>
    </citation>
    <scope>NUCLEOTIDE SEQUENCE</scope>
</reference>
<dbReference type="InterPro" id="IPR005122">
    <property type="entry name" value="Uracil-DNA_glycosylase-like"/>
</dbReference>
<evidence type="ECO:0000313" key="9">
    <source>
        <dbReference type="EMBL" id="KKL01891.1"/>
    </source>
</evidence>
<feature type="non-terminal residue" evidence="9">
    <location>
        <position position="137"/>
    </location>
</feature>
<evidence type="ECO:0000256" key="3">
    <source>
        <dbReference type="ARBA" id="ARBA00022763"/>
    </source>
</evidence>
<keyword evidence="7" id="KW-0234">DNA repair</keyword>
<evidence type="ECO:0000256" key="7">
    <source>
        <dbReference type="ARBA" id="ARBA00023204"/>
    </source>
</evidence>
<dbReference type="InterPro" id="IPR051536">
    <property type="entry name" value="UDG_Type-4/5"/>
</dbReference>
<name>A0A0F9A1D7_9ZZZZ</name>
<keyword evidence="3" id="KW-0227">DNA damage</keyword>
<keyword evidence="5" id="KW-0408">Iron</keyword>
<dbReference type="GO" id="GO:0006281">
    <property type="term" value="P:DNA repair"/>
    <property type="evidence" value="ECO:0007669"/>
    <property type="project" value="UniProtKB-KW"/>
</dbReference>
<proteinExistence type="predicted"/>
<dbReference type="SUPFAM" id="SSF52141">
    <property type="entry name" value="Uracil-DNA glycosylase-like"/>
    <property type="match status" value="1"/>
</dbReference>
<dbReference type="EMBL" id="LAZR01044956">
    <property type="protein sequence ID" value="KKL01891.1"/>
    <property type="molecule type" value="Genomic_DNA"/>
</dbReference>
<evidence type="ECO:0000256" key="6">
    <source>
        <dbReference type="ARBA" id="ARBA00023014"/>
    </source>
</evidence>
<dbReference type="GO" id="GO:0097506">
    <property type="term" value="F:deaminated base DNA N-glycosylase activity"/>
    <property type="evidence" value="ECO:0007669"/>
    <property type="project" value="UniProtKB-ARBA"/>
</dbReference>
<evidence type="ECO:0000256" key="4">
    <source>
        <dbReference type="ARBA" id="ARBA00022801"/>
    </source>
</evidence>